<dbReference type="Pfam" id="PF01208">
    <property type="entry name" value="URO-D"/>
    <property type="match status" value="1"/>
</dbReference>
<evidence type="ECO:0000259" key="1">
    <source>
        <dbReference type="Pfam" id="PF01208"/>
    </source>
</evidence>
<organism evidence="2 3">
    <name type="scientific">Termitidicoccus mucosus</name>
    <dbReference type="NCBI Taxonomy" id="1184151"/>
    <lineage>
        <taxon>Bacteria</taxon>
        <taxon>Pseudomonadati</taxon>
        <taxon>Verrucomicrobiota</taxon>
        <taxon>Opitutia</taxon>
        <taxon>Opitutales</taxon>
        <taxon>Opitutaceae</taxon>
        <taxon>Termitidicoccus</taxon>
    </lineage>
</organism>
<dbReference type="GO" id="GO:0004853">
    <property type="term" value="F:uroporphyrinogen decarboxylase activity"/>
    <property type="evidence" value="ECO:0007669"/>
    <property type="project" value="InterPro"/>
</dbReference>
<dbReference type="InterPro" id="IPR038071">
    <property type="entry name" value="UROD/MetE-like_sf"/>
</dbReference>
<dbReference type="GO" id="GO:0006779">
    <property type="term" value="P:porphyrin-containing compound biosynthetic process"/>
    <property type="evidence" value="ECO:0007669"/>
    <property type="project" value="InterPro"/>
</dbReference>
<dbReference type="SUPFAM" id="SSF51726">
    <property type="entry name" value="UROD/MetE-like"/>
    <property type="match status" value="1"/>
</dbReference>
<dbReference type="PANTHER" id="PTHR47099">
    <property type="entry name" value="METHYLCOBAMIDE:COM METHYLTRANSFERASE MTBA"/>
    <property type="match status" value="1"/>
</dbReference>
<feature type="domain" description="Uroporphyrinogen decarboxylase (URO-D)" evidence="1">
    <location>
        <begin position="142"/>
        <end position="330"/>
    </location>
</feature>
<dbReference type="EMBL" id="LRRQ01000045">
    <property type="protein sequence ID" value="OAM90886.1"/>
    <property type="molecule type" value="Genomic_DNA"/>
</dbReference>
<reference evidence="2 3" key="1">
    <citation type="submission" date="2016-01" db="EMBL/GenBank/DDBJ databases">
        <title>High potential of lignocellulose degradation of a new Verrucomicrobia species.</title>
        <authorList>
            <person name="Wang Y."/>
            <person name="Shi Y."/>
            <person name="Qiu Z."/>
            <person name="Liu S."/>
            <person name="Yang H."/>
        </authorList>
    </citation>
    <scope>NUCLEOTIDE SEQUENCE [LARGE SCALE GENOMIC DNA]</scope>
    <source>
        <strain evidence="2 3">TSB47</strain>
    </source>
</reference>
<dbReference type="AlphaFoldDB" id="A0A178IP59"/>
<dbReference type="Proteomes" id="UP000078486">
    <property type="component" value="Unassembled WGS sequence"/>
</dbReference>
<dbReference type="PANTHER" id="PTHR47099:SF1">
    <property type="entry name" value="METHYLCOBAMIDE:COM METHYLTRANSFERASE MTBA"/>
    <property type="match status" value="1"/>
</dbReference>
<keyword evidence="3" id="KW-1185">Reference proteome</keyword>
<dbReference type="Gene3D" id="3.20.20.210">
    <property type="match status" value="1"/>
</dbReference>
<proteinExistence type="predicted"/>
<name>A0A178IP59_9BACT</name>
<evidence type="ECO:0000313" key="3">
    <source>
        <dbReference type="Proteomes" id="UP000078486"/>
    </source>
</evidence>
<dbReference type="InterPro" id="IPR052024">
    <property type="entry name" value="Methanogen_methyltrans"/>
</dbReference>
<accession>A0A178IP59</accession>
<gene>
    <name evidence="2" type="ORF">AW736_05825</name>
</gene>
<protein>
    <submittedName>
        <fullName evidence="2">Uroporphyrinogen-III decarboxylase-like protein</fullName>
    </submittedName>
</protein>
<dbReference type="InterPro" id="IPR000257">
    <property type="entry name" value="Uroporphyrinogen_deCOase"/>
</dbReference>
<comment type="caution">
    <text evidence="2">The sequence shown here is derived from an EMBL/GenBank/DDBJ whole genome shotgun (WGS) entry which is preliminary data.</text>
</comment>
<dbReference type="STRING" id="1184151.AW736_05825"/>
<sequence>MSKREVVIRALQGEAVPYTPWSFRFTKEPWDTLQQHFDDADLESVLGNHILELGSAIGFFEDLGNDRVRDAFGVVWDRSQDKDIGSVDGLVLTDPTLVNYTFPDPCDRRFFNDIVTCSARYPDRFRLFTLGFSLFERAWTLRGMENLLVDMVENPRFVHALLDAITDYNIAQVKKALEYDIDAVYFGDDWGQQHGLIMGRAKWLEFIQPRLKRMYAVTKSAGKWQFIHSCGDVDELFDDLIGIGLDCFNPFQPEAMDIKTVYHNYRGRLSFWGGLSMQRTLPHGTVEDVRHESTGLLQMGLDGNYIFSPSHAVEGDTPLENILAFIEAAQSQPGFGG</sequence>
<evidence type="ECO:0000313" key="2">
    <source>
        <dbReference type="EMBL" id="OAM90886.1"/>
    </source>
</evidence>